<dbReference type="Proteomes" id="UP000621307">
    <property type="component" value="Unassembled WGS sequence"/>
</dbReference>
<reference evidence="1 2" key="1">
    <citation type="journal article" date="2020" name="ISME J.">
        <title>Comparative genomics reveals insights into cyanobacterial evolution and habitat adaptation.</title>
        <authorList>
            <person name="Chen M.Y."/>
            <person name="Teng W.K."/>
            <person name="Zhao L."/>
            <person name="Hu C.X."/>
            <person name="Zhou Y.K."/>
            <person name="Han B.P."/>
            <person name="Song L.R."/>
            <person name="Shu W.S."/>
        </authorList>
    </citation>
    <scope>NUCLEOTIDE SEQUENCE [LARGE SCALE GENOMIC DNA]</scope>
    <source>
        <strain evidence="1 2">FACHB-3921</strain>
    </source>
</reference>
<proteinExistence type="predicted"/>
<dbReference type="InterPro" id="IPR013424">
    <property type="entry name" value="Ice-binding_C"/>
</dbReference>
<dbReference type="NCBIfam" id="TIGR02595">
    <property type="entry name" value="PEP_CTERM"/>
    <property type="match status" value="1"/>
</dbReference>
<keyword evidence="2" id="KW-1185">Reference proteome</keyword>
<dbReference type="RefSeq" id="WP_190571605.1">
    <property type="nucleotide sequence ID" value="NZ_JACJQL010000074.1"/>
</dbReference>
<gene>
    <name evidence="1" type="ORF">H6G14_27700</name>
</gene>
<name>A0ABR8BLN4_9NOSO</name>
<dbReference type="EMBL" id="JACJQL010000074">
    <property type="protein sequence ID" value="MBD2255012.1"/>
    <property type="molecule type" value="Genomic_DNA"/>
</dbReference>
<sequence length="238" mass="25577">MLKWSSLALAIATIFLITNQEKVQAISINNGSFETGDFSNWDTTGQATVEGSSFNVAPADGTYQAVLETLQDETGISSSDLETFLGLSSGSLTGSVEGSAIKQTITVNAGDVLTFYWNFLTDEVSADPDFNDFAFFSVSNINQLANTYDATVFSFSRLAQQTGYQPYTYNFTTAGIYTLGFGVIDVGDTTVNSALLVDNVELTPVPEPVTMFGILIGAGFGYAAKMRFSPQQKKAKLK</sequence>
<accession>A0ABR8BLN4</accession>
<evidence type="ECO:0000313" key="2">
    <source>
        <dbReference type="Proteomes" id="UP000621307"/>
    </source>
</evidence>
<organism evidence="1 2">
    <name type="scientific">Nostoc parmelioides FACHB-3921</name>
    <dbReference type="NCBI Taxonomy" id="2692909"/>
    <lineage>
        <taxon>Bacteria</taxon>
        <taxon>Bacillati</taxon>
        <taxon>Cyanobacteriota</taxon>
        <taxon>Cyanophyceae</taxon>
        <taxon>Nostocales</taxon>
        <taxon>Nostocaceae</taxon>
        <taxon>Nostoc</taxon>
    </lineage>
</organism>
<protein>
    <submittedName>
        <fullName evidence="1">PEP-CTERM sorting domain-containing protein</fullName>
    </submittedName>
</protein>
<evidence type="ECO:0000313" key="1">
    <source>
        <dbReference type="EMBL" id="MBD2255012.1"/>
    </source>
</evidence>
<comment type="caution">
    <text evidence="1">The sequence shown here is derived from an EMBL/GenBank/DDBJ whole genome shotgun (WGS) entry which is preliminary data.</text>
</comment>